<dbReference type="Gene3D" id="1.10.510.10">
    <property type="entry name" value="Transferase(Phosphotransferase) domain 1"/>
    <property type="match status" value="1"/>
</dbReference>
<comment type="catalytic activity">
    <reaction evidence="8">
        <text>L-seryl-[protein] + ATP = O-phospho-L-seryl-[protein] + ADP + H(+)</text>
        <dbReference type="Rhea" id="RHEA:17989"/>
        <dbReference type="Rhea" id="RHEA-COMP:9863"/>
        <dbReference type="Rhea" id="RHEA-COMP:11604"/>
        <dbReference type="ChEBI" id="CHEBI:15378"/>
        <dbReference type="ChEBI" id="CHEBI:29999"/>
        <dbReference type="ChEBI" id="CHEBI:30616"/>
        <dbReference type="ChEBI" id="CHEBI:83421"/>
        <dbReference type="ChEBI" id="CHEBI:456216"/>
        <dbReference type="EC" id="2.7.11.1"/>
    </reaction>
</comment>
<proteinExistence type="predicted"/>
<keyword evidence="13" id="KW-1185">Reference proteome</keyword>
<evidence type="ECO:0000256" key="3">
    <source>
        <dbReference type="ARBA" id="ARBA00022679"/>
    </source>
</evidence>
<keyword evidence="3" id="KW-0808">Transferase</keyword>
<evidence type="ECO:0000256" key="9">
    <source>
        <dbReference type="SAM" id="Coils"/>
    </source>
</evidence>
<dbReference type="SMART" id="SM00220">
    <property type="entry name" value="S_TKc"/>
    <property type="match status" value="1"/>
</dbReference>
<name>A0A1Q9F5F1_SYMMI</name>
<sequence>MLCIVSVLRQVRLLGSGSCGEVSLVKRRRDGLCFALKEVPIGSLGAVEQRRVLEELRLHKAFDCPCVLRYFSSWMQEDTACLLLEYVENGSLSDEIRRCQERGRQIPDERIVDWSGQIILGLLYLHRKEVVHRDLKADNILGPDPMKCVKIADFGISKRLSGTTLARTMVGTLEIMAPERVRTLSEGTILAFAFNEAGLQEVRDEMDRLAAELAALGLEEDELRRQLVLRKDAAEQAEMVHNTTAADALANWTIQELLIAIPANDKGDFVANQAAKCQSGMLLGAEVQKRFLDSPHDPRVLCPSGEKVPAVMLHSNPQGKPTLCRTRCCSQTCTAISGKDPDQITLDGCLMRDVWKTYKACGAHGAPKLQLEDDADAVSWVLTHVCLAVGRGYTFTSQELSRLQRLDVAVREARPSQPVIQSSKGQGLQTPDVGSASGSQSMVVRLLMKCWEMIQEVEVSAFRQVFSRMFTACRHAWQVKQNANF</sequence>
<dbReference type="GO" id="GO:0004674">
    <property type="term" value="F:protein serine/threonine kinase activity"/>
    <property type="evidence" value="ECO:0007669"/>
    <property type="project" value="UniProtKB-KW"/>
</dbReference>
<dbReference type="GO" id="GO:0005524">
    <property type="term" value="F:ATP binding"/>
    <property type="evidence" value="ECO:0007669"/>
    <property type="project" value="UniProtKB-KW"/>
</dbReference>
<evidence type="ECO:0000256" key="2">
    <source>
        <dbReference type="ARBA" id="ARBA00022527"/>
    </source>
</evidence>
<reference evidence="12 13" key="1">
    <citation type="submission" date="2016-02" db="EMBL/GenBank/DDBJ databases">
        <title>Genome analysis of coral dinoflagellate symbionts highlights evolutionary adaptations to a symbiotic lifestyle.</title>
        <authorList>
            <person name="Aranda M."/>
            <person name="Li Y."/>
            <person name="Liew Y.J."/>
            <person name="Baumgarten S."/>
            <person name="Simakov O."/>
            <person name="Wilson M."/>
            <person name="Piel J."/>
            <person name="Ashoor H."/>
            <person name="Bougouffa S."/>
            <person name="Bajic V.B."/>
            <person name="Ryu T."/>
            <person name="Ravasi T."/>
            <person name="Bayer T."/>
            <person name="Micklem G."/>
            <person name="Kim H."/>
            <person name="Bhak J."/>
            <person name="Lajeunesse T.C."/>
            <person name="Voolstra C.R."/>
        </authorList>
    </citation>
    <scope>NUCLEOTIDE SEQUENCE [LARGE SCALE GENOMIC DNA]</scope>
    <source>
        <strain evidence="12 13">CCMP2467</strain>
    </source>
</reference>
<keyword evidence="2" id="KW-0723">Serine/threonine-protein kinase</keyword>
<dbReference type="PANTHER" id="PTHR44899">
    <property type="entry name" value="CAMK FAMILY PROTEIN KINASE"/>
    <property type="match status" value="1"/>
</dbReference>
<dbReference type="SUPFAM" id="SSF56112">
    <property type="entry name" value="Protein kinase-like (PK-like)"/>
    <property type="match status" value="1"/>
</dbReference>
<evidence type="ECO:0000313" key="12">
    <source>
        <dbReference type="EMBL" id="OLQ14877.1"/>
    </source>
</evidence>
<evidence type="ECO:0000256" key="10">
    <source>
        <dbReference type="SAM" id="MobiDB-lite"/>
    </source>
</evidence>
<feature type="coiled-coil region" evidence="9">
    <location>
        <begin position="199"/>
        <end position="226"/>
    </location>
</feature>
<dbReference type="InterPro" id="IPR011009">
    <property type="entry name" value="Kinase-like_dom_sf"/>
</dbReference>
<organism evidence="12 13">
    <name type="scientific">Symbiodinium microadriaticum</name>
    <name type="common">Dinoflagellate</name>
    <name type="synonym">Zooxanthella microadriatica</name>
    <dbReference type="NCBI Taxonomy" id="2951"/>
    <lineage>
        <taxon>Eukaryota</taxon>
        <taxon>Sar</taxon>
        <taxon>Alveolata</taxon>
        <taxon>Dinophyceae</taxon>
        <taxon>Suessiales</taxon>
        <taxon>Symbiodiniaceae</taxon>
        <taxon>Symbiodinium</taxon>
    </lineage>
</organism>
<keyword evidence="6" id="KW-0067">ATP-binding</keyword>
<dbReference type="Proteomes" id="UP000186817">
    <property type="component" value="Unassembled WGS sequence"/>
</dbReference>
<protein>
    <recommendedName>
        <fullName evidence="1">non-specific serine/threonine protein kinase</fullName>
        <ecNumber evidence="1">2.7.11.1</ecNumber>
    </recommendedName>
</protein>
<evidence type="ECO:0000313" key="13">
    <source>
        <dbReference type="Proteomes" id="UP000186817"/>
    </source>
</evidence>
<dbReference type="OrthoDB" id="409813at2759"/>
<dbReference type="PANTHER" id="PTHR44899:SF3">
    <property type="entry name" value="SERINE_THREONINE-PROTEIN KINASE NEK1"/>
    <property type="match status" value="1"/>
</dbReference>
<evidence type="ECO:0000256" key="5">
    <source>
        <dbReference type="ARBA" id="ARBA00022777"/>
    </source>
</evidence>
<dbReference type="PROSITE" id="PS50011">
    <property type="entry name" value="PROTEIN_KINASE_DOM"/>
    <property type="match status" value="1"/>
</dbReference>
<evidence type="ECO:0000256" key="8">
    <source>
        <dbReference type="ARBA" id="ARBA00048679"/>
    </source>
</evidence>
<comment type="caution">
    <text evidence="12">The sequence shown here is derived from an EMBL/GenBank/DDBJ whole genome shotgun (WGS) entry which is preliminary data.</text>
</comment>
<comment type="catalytic activity">
    <reaction evidence="7">
        <text>L-threonyl-[protein] + ATP = O-phospho-L-threonyl-[protein] + ADP + H(+)</text>
        <dbReference type="Rhea" id="RHEA:46608"/>
        <dbReference type="Rhea" id="RHEA-COMP:11060"/>
        <dbReference type="Rhea" id="RHEA-COMP:11605"/>
        <dbReference type="ChEBI" id="CHEBI:15378"/>
        <dbReference type="ChEBI" id="CHEBI:30013"/>
        <dbReference type="ChEBI" id="CHEBI:30616"/>
        <dbReference type="ChEBI" id="CHEBI:61977"/>
        <dbReference type="ChEBI" id="CHEBI:456216"/>
        <dbReference type="EC" id="2.7.11.1"/>
    </reaction>
</comment>
<dbReference type="AlphaFoldDB" id="A0A1Q9F5F1"/>
<feature type="domain" description="Protein kinase" evidence="11">
    <location>
        <begin position="8"/>
        <end position="334"/>
    </location>
</feature>
<dbReference type="Pfam" id="PF00069">
    <property type="entry name" value="Pkinase"/>
    <property type="match status" value="1"/>
</dbReference>
<dbReference type="InterPro" id="IPR051131">
    <property type="entry name" value="NEK_Ser/Thr_kinase_NIMA"/>
</dbReference>
<dbReference type="Gene3D" id="3.30.200.20">
    <property type="entry name" value="Phosphorylase Kinase, domain 1"/>
    <property type="match status" value="1"/>
</dbReference>
<evidence type="ECO:0000256" key="4">
    <source>
        <dbReference type="ARBA" id="ARBA00022741"/>
    </source>
</evidence>
<feature type="compositionally biased region" description="Polar residues" evidence="10">
    <location>
        <begin position="418"/>
        <end position="429"/>
    </location>
</feature>
<dbReference type="EC" id="2.7.11.1" evidence="1"/>
<feature type="region of interest" description="Disordered" evidence="10">
    <location>
        <begin position="417"/>
        <end position="436"/>
    </location>
</feature>
<evidence type="ECO:0000256" key="6">
    <source>
        <dbReference type="ARBA" id="ARBA00022840"/>
    </source>
</evidence>
<keyword evidence="5 12" id="KW-0418">Kinase</keyword>
<accession>A0A1Q9F5F1</accession>
<evidence type="ECO:0000259" key="11">
    <source>
        <dbReference type="PROSITE" id="PS50011"/>
    </source>
</evidence>
<keyword evidence="9" id="KW-0175">Coiled coil</keyword>
<evidence type="ECO:0000256" key="1">
    <source>
        <dbReference type="ARBA" id="ARBA00012513"/>
    </source>
</evidence>
<keyword evidence="4" id="KW-0547">Nucleotide-binding</keyword>
<gene>
    <name evidence="12" type="primary">NEK11</name>
    <name evidence="12" type="ORF">AK812_SmicGene940</name>
</gene>
<evidence type="ECO:0000256" key="7">
    <source>
        <dbReference type="ARBA" id="ARBA00047899"/>
    </source>
</evidence>
<dbReference type="InterPro" id="IPR000719">
    <property type="entry name" value="Prot_kinase_dom"/>
</dbReference>
<dbReference type="EMBL" id="LSRX01000009">
    <property type="protein sequence ID" value="OLQ14877.1"/>
    <property type="molecule type" value="Genomic_DNA"/>
</dbReference>